<dbReference type="Pfam" id="PF13443">
    <property type="entry name" value="HTH_26"/>
    <property type="match status" value="1"/>
</dbReference>
<evidence type="ECO:0000259" key="1">
    <source>
        <dbReference type="Pfam" id="PF13443"/>
    </source>
</evidence>
<dbReference type="InterPro" id="IPR001387">
    <property type="entry name" value="Cro/C1-type_HTH"/>
</dbReference>
<proteinExistence type="predicted"/>
<comment type="caution">
    <text evidence="2">The sequence shown here is derived from an EMBL/GenBank/DDBJ whole genome shotgun (WGS) entry which is preliminary data.</text>
</comment>
<dbReference type="EMBL" id="NMQE01000536">
    <property type="protein sequence ID" value="PMB20156.1"/>
    <property type="molecule type" value="Genomic_DNA"/>
</dbReference>
<accession>A0A2N6LBP9</accession>
<sequence length="75" mass="8643">MGLINRIQEFGKEKGIPSANKFWQITGLPRATAFRLWRDRNIYPDRGSVEVICKKLNAQPGDFLNYVEEAEEDNS</sequence>
<dbReference type="Proteomes" id="UP000235081">
    <property type="component" value="Unassembled WGS sequence"/>
</dbReference>
<evidence type="ECO:0000313" key="2">
    <source>
        <dbReference type="EMBL" id="PMB20156.1"/>
    </source>
</evidence>
<organism evidence="2 3">
    <name type="scientific">Fischerella thermalis CCMEE 5318</name>
    <dbReference type="NCBI Taxonomy" id="2019666"/>
    <lineage>
        <taxon>Bacteria</taxon>
        <taxon>Bacillati</taxon>
        <taxon>Cyanobacteriota</taxon>
        <taxon>Cyanophyceae</taxon>
        <taxon>Nostocales</taxon>
        <taxon>Hapalosiphonaceae</taxon>
        <taxon>Fischerella</taxon>
    </lineage>
</organism>
<name>A0A2N6LBP9_9CYAN</name>
<dbReference type="AlphaFoldDB" id="A0A2N6LBP9"/>
<feature type="domain" description="HTH cro/C1-type" evidence="1">
    <location>
        <begin position="6"/>
        <end position="68"/>
    </location>
</feature>
<protein>
    <submittedName>
        <fullName evidence="2">XRE family transcriptional regulator</fullName>
    </submittedName>
</protein>
<reference evidence="2 3" key="1">
    <citation type="submission" date="2017-07" db="EMBL/GenBank/DDBJ databases">
        <title>Genomes of Fischerella (Mastigocladus) sp. strains.</title>
        <authorList>
            <person name="Miller S.R."/>
        </authorList>
    </citation>
    <scope>NUCLEOTIDE SEQUENCE [LARGE SCALE GENOMIC DNA]</scope>
    <source>
        <strain evidence="2 3">CCMEE 5318</strain>
    </source>
</reference>
<dbReference type="RefSeq" id="WP_102152889.1">
    <property type="nucleotide sequence ID" value="NZ_NMQE01000536.1"/>
</dbReference>
<gene>
    <name evidence="2" type="ORF">CEN46_17025</name>
</gene>
<evidence type="ECO:0000313" key="3">
    <source>
        <dbReference type="Proteomes" id="UP000235081"/>
    </source>
</evidence>